<comment type="caution">
    <text evidence="1">The sequence shown here is derived from an EMBL/GenBank/DDBJ whole genome shotgun (WGS) entry which is preliminary data.</text>
</comment>
<organism evidence="1 2">
    <name type="scientific">Russula earlei</name>
    <dbReference type="NCBI Taxonomy" id="71964"/>
    <lineage>
        <taxon>Eukaryota</taxon>
        <taxon>Fungi</taxon>
        <taxon>Dikarya</taxon>
        <taxon>Basidiomycota</taxon>
        <taxon>Agaricomycotina</taxon>
        <taxon>Agaricomycetes</taxon>
        <taxon>Russulales</taxon>
        <taxon>Russulaceae</taxon>
        <taxon>Russula</taxon>
    </lineage>
</organism>
<keyword evidence="2" id="KW-1185">Reference proteome</keyword>
<accession>A0ACC0TY67</accession>
<reference evidence="1" key="1">
    <citation type="submission" date="2021-03" db="EMBL/GenBank/DDBJ databases">
        <title>Evolutionary priming and transition to the ectomycorrhizal habit in an iconic lineage of mushroom-forming fungi: is preadaptation a requirement?</title>
        <authorList>
            <consortium name="DOE Joint Genome Institute"/>
            <person name="Looney B.P."/>
            <person name="Miyauchi S."/>
            <person name="Morin E."/>
            <person name="Drula E."/>
            <person name="Courty P.E."/>
            <person name="Chicoki N."/>
            <person name="Fauchery L."/>
            <person name="Kohler A."/>
            <person name="Kuo A."/>
            <person name="LaButti K."/>
            <person name="Pangilinan J."/>
            <person name="Lipzen A."/>
            <person name="Riley R."/>
            <person name="Andreopoulos W."/>
            <person name="He G."/>
            <person name="Johnson J."/>
            <person name="Barry K.W."/>
            <person name="Grigoriev I.V."/>
            <person name="Nagy L."/>
            <person name="Hibbett D."/>
            <person name="Henrissat B."/>
            <person name="Matheny P.B."/>
            <person name="Labbe J."/>
            <person name="Martin A.F."/>
        </authorList>
    </citation>
    <scope>NUCLEOTIDE SEQUENCE</scope>
    <source>
        <strain evidence="1">BPL698</strain>
    </source>
</reference>
<gene>
    <name evidence="1" type="ORF">F5148DRAFT_1152192</name>
</gene>
<sequence length="192" mass="21424">MAIWSCAGVATRVEAIVKQWALRCKGMRDDGRARGIFAGVDLPSSRPWARRRHDSQIVTVAVGHAHDSWPSRGGYGHARVVVIVITPVTQEEREWGQRVGRPGWSRGEGRGKHDPHGTATPIFGKKKKRKKSVETENAAKECLCHTKPVIARQDRARDLQEGRNRKRTKSVSGPYKPVVARMPANGRVHAWC</sequence>
<protein>
    <submittedName>
        <fullName evidence="1">Uncharacterized protein</fullName>
    </submittedName>
</protein>
<dbReference type="EMBL" id="JAGFNK010000334">
    <property type="protein sequence ID" value="KAI9452499.1"/>
    <property type="molecule type" value="Genomic_DNA"/>
</dbReference>
<proteinExistence type="predicted"/>
<dbReference type="Proteomes" id="UP001207468">
    <property type="component" value="Unassembled WGS sequence"/>
</dbReference>
<evidence type="ECO:0000313" key="2">
    <source>
        <dbReference type="Proteomes" id="UP001207468"/>
    </source>
</evidence>
<name>A0ACC0TY67_9AGAM</name>
<evidence type="ECO:0000313" key="1">
    <source>
        <dbReference type="EMBL" id="KAI9452499.1"/>
    </source>
</evidence>